<dbReference type="GO" id="GO:0003723">
    <property type="term" value="F:RNA binding"/>
    <property type="evidence" value="ECO:0007669"/>
    <property type="project" value="InterPro"/>
</dbReference>
<dbReference type="AlphaFoldDB" id="A0A9N9N7F5"/>
<feature type="region of interest" description="Disordered" evidence="1">
    <location>
        <begin position="332"/>
        <end position="373"/>
    </location>
</feature>
<dbReference type="InterPro" id="IPR035967">
    <property type="entry name" value="SWAP/Surp_sf"/>
</dbReference>
<protein>
    <submittedName>
        <fullName evidence="3">4702_t:CDS:1</fullName>
    </submittedName>
</protein>
<dbReference type="PANTHER" id="PTHR13161:SF15">
    <property type="entry name" value="SPLICING FACTOR, SUPPRESSOR OF WHITE-APRICOT HOMOLOG"/>
    <property type="match status" value="1"/>
</dbReference>
<dbReference type="EMBL" id="CAJVPS010021824">
    <property type="protein sequence ID" value="CAG8708826.1"/>
    <property type="molecule type" value="Genomic_DNA"/>
</dbReference>
<proteinExistence type="predicted"/>
<feature type="domain" description="SURP motif" evidence="2">
    <location>
        <begin position="126"/>
        <end position="169"/>
    </location>
</feature>
<dbReference type="Gene3D" id="1.10.10.790">
    <property type="entry name" value="Surp module"/>
    <property type="match status" value="2"/>
</dbReference>
<organism evidence="3 4">
    <name type="scientific">Ambispora leptoticha</name>
    <dbReference type="NCBI Taxonomy" id="144679"/>
    <lineage>
        <taxon>Eukaryota</taxon>
        <taxon>Fungi</taxon>
        <taxon>Fungi incertae sedis</taxon>
        <taxon>Mucoromycota</taxon>
        <taxon>Glomeromycotina</taxon>
        <taxon>Glomeromycetes</taxon>
        <taxon>Archaeosporales</taxon>
        <taxon>Ambisporaceae</taxon>
        <taxon>Ambispora</taxon>
    </lineage>
</organism>
<evidence type="ECO:0000259" key="2">
    <source>
        <dbReference type="PROSITE" id="PS50128"/>
    </source>
</evidence>
<evidence type="ECO:0000256" key="1">
    <source>
        <dbReference type="SAM" id="MobiDB-lite"/>
    </source>
</evidence>
<dbReference type="PROSITE" id="PS50128">
    <property type="entry name" value="SURP"/>
    <property type="match status" value="2"/>
</dbReference>
<feature type="compositionally biased region" description="Acidic residues" evidence="1">
    <location>
        <begin position="188"/>
        <end position="202"/>
    </location>
</feature>
<keyword evidence="4" id="KW-1185">Reference proteome</keyword>
<dbReference type="Pfam" id="PF01805">
    <property type="entry name" value="Surp"/>
    <property type="match status" value="2"/>
</dbReference>
<feature type="compositionally biased region" description="Basic and acidic residues" evidence="1">
    <location>
        <begin position="332"/>
        <end position="358"/>
    </location>
</feature>
<reference evidence="3" key="1">
    <citation type="submission" date="2021-06" db="EMBL/GenBank/DDBJ databases">
        <authorList>
            <person name="Kallberg Y."/>
            <person name="Tangrot J."/>
            <person name="Rosling A."/>
        </authorList>
    </citation>
    <scope>NUCLEOTIDE SEQUENCE</scope>
    <source>
        <strain evidence="3">FL130A</strain>
    </source>
</reference>
<dbReference type="InterPro" id="IPR040397">
    <property type="entry name" value="SWAP"/>
</dbReference>
<feature type="domain" description="SURP motif" evidence="2">
    <location>
        <begin position="278"/>
        <end position="320"/>
    </location>
</feature>
<feature type="compositionally biased region" description="Polar residues" evidence="1">
    <location>
        <begin position="364"/>
        <end position="373"/>
    </location>
</feature>
<dbReference type="SMART" id="SM00648">
    <property type="entry name" value="SWAP"/>
    <property type="match status" value="2"/>
</dbReference>
<evidence type="ECO:0000313" key="3">
    <source>
        <dbReference type="EMBL" id="CAG8708826.1"/>
    </source>
</evidence>
<feature type="compositionally biased region" description="Polar residues" evidence="1">
    <location>
        <begin position="249"/>
        <end position="258"/>
    </location>
</feature>
<dbReference type="PANTHER" id="PTHR13161">
    <property type="entry name" value="SPLICING FACTOR SUPPRESSOR OF WHITE APRICOT"/>
    <property type="match status" value="1"/>
</dbReference>
<dbReference type="GO" id="GO:0000395">
    <property type="term" value="P:mRNA 5'-splice site recognition"/>
    <property type="evidence" value="ECO:0007669"/>
    <property type="project" value="TreeGrafter"/>
</dbReference>
<comment type="caution">
    <text evidence="3">The sequence shown here is derived from an EMBL/GenBank/DDBJ whole genome shotgun (WGS) entry which is preliminary data.</text>
</comment>
<name>A0A9N9N7F5_9GLOM</name>
<feature type="region of interest" description="Disordered" evidence="1">
    <location>
        <begin position="185"/>
        <end position="219"/>
    </location>
</feature>
<gene>
    <name evidence="3" type="ORF">ALEPTO_LOCUS11840</name>
</gene>
<sequence>SSYDAILANNPREFGRIERPTYDARNLLDDREQFRKVIYSLSQTEEEIEEEKLCDDERWADLDSEAEDMYDFSEEERDVYIEDKQQETIEEKSEEQVNVTENSEYTPKFVVPRKMVTPKSERVDEIIERTARFLNTSNDPQIEIVLEAKQANNPSFSFLNKDDQLYPYYRHVRLLLQTGLFAYGNGSDEGESSQEDEDEETASELPTQVEANEERSPQILDQQNIIDEVVGPKEEHENGQILNHHPNGVNASKPSSGTKLPPKPYGPAVVPPPEIQLVIDELAAYIAKSDPSFESKIRAQHIDDPKYSFLLPWNEYNPYYKFKIQDERNLLGKTKKEERHQQQNRETEINRASEKEVNVDYETPSDSESSLSD</sequence>
<dbReference type="Proteomes" id="UP000789508">
    <property type="component" value="Unassembled WGS sequence"/>
</dbReference>
<dbReference type="SUPFAM" id="SSF109905">
    <property type="entry name" value="Surp module (SWAP domain)"/>
    <property type="match status" value="2"/>
</dbReference>
<feature type="region of interest" description="Disordered" evidence="1">
    <location>
        <begin position="234"/>
        <end position="260"/>
    </location>
</feature>
<accession>A0A9N9N7F5</accession>
<dbReference type="OrthoDB" id="447637at2759"/>
<evidence type="ECO:0000313" key="4">
    <source>
        <dbReference type="Proteomes" id="UP000789508"/>
    </source>
</evidence>
<feature type="non-terminal residue" evidence="3">
    <location>
        <position position="1"/>
    </location>
</feature>
<dbReference type="InterPro" id="IPR000061">
    <property type="entry name" value="Surp"/>
</dbReference>